<reference evidence="4" key="1">
    <citation type="submission" date="2015-10" db="EMBL/GenBank/DDBJ databases">
        <authorList>
            <person name="Gilbert D.G."/>
        </authorList>
    </citation>
    <scope>NUCLEOTIDE SEQUENCE</scope>
</reference>
<accession>A0A160VFV8</accession>
<dbReference type="PIRSF" id="PIRSF002181">
    <property type="entry name" value="Ribosomal_L13"/>
    <property type="match status" value="1"/>
</dbReference>
<dbReference type="PANTHER" id="PTHR11545">
    <property type="entry name" value="RIBOSOMAL PROTEIN L13"/>
    <property type="match status" value="1"/>
</dbReference>
<keyword evidence="2 4" id="KW-0689">Ribosomal protein</keyword>
<name>A0A160VFV8_9ZZZZ</name>
<evidence type="ECO:0000313" key="4">
    <source>
        <dbReference type="EMBL" id="CUV09546.1"/>
    </source>
</evidence>
<dbReference type="InterPro" id="IPR023563">
    <property type="entry name" value="Ribosomal_uL13_CS"/>
</dbReference>
<evidence type="ECO:0000256" key="3">
    <source>
        <dbReference type="ARBA" id="ARBA00023274"/>
    </source>
</evidence>
<dbReference type="Gene3D" id="3.90.1180.10">
    <property type="entry name" value="Ribosomal protein L13"/>
    <property type="match status" value="1"/>
</dbReference>
<dbReference type="AlphaFoldDB" id="A0A160VFV8"/>
<dbReference type="InterPro" id="IPR005823">
    <property type="entry name" value="Ribosomal_uL13_bac-type"/>
</dbReference>
<dbReference type="GO" id="GO:0006412">
    <property type="term" value="P:translation"/>
    <property type="evidence" value="ECO:0007669"/>
    <property type="project" value="InterPro"/>
</dbReference>
<dbReference type="InterPro" id="IPR005822">
    <property type="entry name" value="Ribosomal_uL13"/>
</dbReference>
<evidence type="ECO:0000256" key="1">
    <source>
        <dbReference type="ARBA" id="ARBA00006227"/>
    </source>
</evidence>
<dbReference type="FunFam" id="3.90.1180.10:FF:000001">
    <property type="entry name" value="50S ribosomal protein L13"/>
    <property type="match status" value="1"/>
</dbReference>
<dbReference type="InterPro" id="IPR036899">
    <property type="entry name" value="Ribosomal_uL13_sf"/>
</dbReference>
<dbReference type="EMBL" id="FAXC01000260">
    <property type="protein sequence ID" value="CUV09546.1"/>
    <property type="molecule type" value="Genomic_DNA"/>
</dbReference>
<dbReference type="GO" id="GO:0022625">
    <property type="term" value="C:cytosolic large ribosomal subunit"/>
    <property type="evidence" value="ECO:0007669"/>
    <property type="project" value="TreeGrafter"/>
</dbReference>
<comment type="similarity">
    <text evidence="1">Belongs to the universal ribosomal protein uL13 family.</text>
</comment>
<dbReference type="HAMAP" id="MF_01366">
    <property type="entry name" value="Ribosomal_uL13"/>
    <property type="match status" value="1"/>
</dbReference>
<protein>
    <submittedName>
        <fullName evidence="4">LSU ribosomal protein L13p (L13Ae)</fullName>
    </submittedName>
</protein>
<dbReference type="SUPFAM" id="SSF52161">
    <property type="entry name" value="Ribosomal protein L13"/>
    <property type="match status" value="1"/>
</dbReference>
<proteinExistence type="inferred from homology"/>
<organism evidence="4">
    <name type="scientific">hydrothermal vent metagenome</name>
    <dbReference type="NCBI Taxonomy" id="652676"/>
    <lineage>
        <taxon>unclassified sequences</taxon>
        <taxon>metagenomes</taxon>
        <taxon>ecological metagenomes</taxon>
    </lineage>
</organism>
<evidence type="ECO:0000256" key="2">
    <source>
        <dbReference type="ARBA" id="ARBA00022980"/>
    </source>
</evidence>
<dbReference type="PANTHER" id="PTHR11545:SF2">
    <property type="entry name" value="LARGE RIBOSOMAL SUBUNIT PROTEIN UL13M"/>
    <property type="match status" value="1"/>
</dbReference>
<dbReference type="NCBIfam" id="TIGR01066">
    <property type="entry name" value="rplM_bact"/>
    <property type="match status" value="1"/>
</dbReference>
<dbReference type="CDD" id="cd00392">
    <property type="entry name" value="Ribosomal_L13"/>
    <property type="match status" value="1"/>
</dbReference>
<dbReference type="GO" id="GO:0003735">
    <property type="term" value="F:structural constituent of ribosome"/>
    <property type="evidence" value="ECO:0007669"/>
    <property type="project" value="InterPro"/>
</dbReference>
<keyword evidence="3" id="KW-0687">Ribonucleoprotein</keyword>
<dbReference type="GO" id="GO:0003729">
    <property type="term" value="F:mRNA binding"/>
    <property type="evidence" value="ECO:0007669"/>
    <property type="project" value="UniProtKB-ARBA"/>
</dbReference>
<sequence>MKTFSIKQSEIEKNWILADAEGKILGRFATKIAQLLKGKHKPTYTPHMDMGDCVVIINAEKIKLTGSKEKNKTYFSHSGYPGATSFVDVEEVRRTHPERILESAIKGMLPKNRLGRKMMTHLRIYAGSDHPHAAQNPTVLDK</sequence>
<dbReference type="Pfam" id="PF00572">
    <property type="entry name" value="Ribosomal_L13"/>
    <property type="match status" value="1"/>
</dbReference>
<dbReference type="GO" id="GO:0017148">
    <property type="term" value="P:negative regulation of translation"/>
    <property type="evidence" value="ECO:0007669"/>
    <property type="project" value="TreeGrafter"/>
</dbReference>
<gene>
    <name evidence="4" type="ORF">MGWOODY_Mmi839</name>
</gene>
<dbReference type="PROSITE" id="PS00783">
    <property type="entry name" value="RIBOSOMAL_L13"/>
    <property type="match status" value="1"/>
</dbReference>